<name>A0ABX7I4E8_9BACT</name>
<dbReference type="Proteomes" id="UP000612680">
    <property type="component" value="Chromosome"/>
</dbReference>
<evidence type="ECO:0000313" key="2">
    <source>
        <dbReference type="Proteomes" id="UP000612680"/>
    </source>
</evidence>
<proteinExistence type="predicted"/>
<keyword evidence="2" id="KW-1185">Reference proteome</keyword>
<dbReference type="EMBL" id="CP056775">
    <property type="protein sequence ID" value="QRR00442.1"/>
    <property type="molecule type" value="Genomic_DNA"/>
</dbReference>
<accession>A0ABX7I4E8</accession>
<dbReference type="RefSeq" id="WP_204661503.1">
    <property type="nucleotide sequence ID" value="NZ_CP056775.1"/>
</dbReference>
<protein>
    <submittedName>
        <fullName evidence="1">Uncharacterized protein</fullName>
    </submittedName>
</protein>
<reference evidence="1 2" key="1">
    <citation type="submission" date="2020-06" db="EMBL/GenBank/DDBJ databases">
        <title>Dyadobacter sandarakinus sp. nov., isolated from the soil of the Arctic Yellow River Station.</title>
        <authorList>
            <person name="Zhang Y."/>
            <person name="Peng F."/>
        </authorList>
    </citation>
    <scope>NUCLEOTIDE SEQUENCE [LARGE SCALE GENOMIC DNA]</scope>
    <source>
        <strain evidence="1 2">Q3-56</strain>
    </source>
</reference>
<organism evidence="1 2">
    <name type="scientific">Dyadobacter sandarakinus</name>
    <dbReference type="NCBI Taxonomy" id="2747268"/>
    <lineage>
        <taxon>Bacteria</taxon>
        <taxon>Pseudomonadati</taxon>
        <taxon>Bacteroidota</taxon>
        <taxon>Cytophagia</taxon>
        <taxon>Cytophagales</taxon>
        <taxon>Spirosomataceae</taxon>
        <taxon>Dyadobacter</taxon>
    </lineage>
</organism>
<gene>
    <name evidence="1" type="ORF">HWI92_05740</name>
</gene>
<evidence type="ECO:0000313" key="1">
    <source>
        <dbReference type="EMBL" id="QRR00442.1"/>
    </source>
</evidence>
<sequence>MRYLKDIPHQQLKIGLYQWNNKYIIKIESGLYEQTYKIDDYEVESADEIEKCMDEAFIRAVMQRFDEMHGDFFGSLQRNHVLF</sequence>